<dbReference type="SMART" id="SM00199">
    <property type="entry name" value="SCY"/>
    <property type="match status" value="1"/>
</dbReference>
<evidence type="ECO:0000259" key="5">
    <source>
        <dbReference type="SMART" id="SM00199"/>
    </source>
</evidence>
<reference evidence="6" key="4">
    <citation type="submission" date="2025-09" db="UniProtKB">
        <authorList>
            <consortium name="Ensembl"/>
        </authorList>
    </citation>
    <scope>IDENTIFICATION</scope>
    <source>
        <strain evidence="6">HSOK</strain>
    </source>
</reference>
<dbReference type="GO" id="GO:0005615">
    <property type="term" value="C:extracellular space"/>
    <property type="evidence" value="ECO:0007669"/>
    <property type="project" value="UniProtKB-KW"/>
</dbReference>
<evidence type="ECO:0000313" key="6">
    <source>
        <dbReference type="Ensembl" id="ENSORLP00015023355.1"/>
    </source>
</evidence>
<comment type="subcellular location">
    <subcellularLocation>
        <location evidence="1">Secreted</location>
    </subcellularLocation>
</comment>
<dbReference type="GO" id="GO:0006955">
    <property type="term" value="P:immune response"/>
    <property type="evidence" value="ECO:0007669"/>
    <property type="project" value="InterPro"/>
</dbReference>
<evidence type="ECO:0000256" key="1">
    <source>
        <dbReference type="ARBA" id="ARBA00004613"/>
    </source>
</evidence>
<dbReference type="GO" id="GO:0006952">
    <property type="term" value="P:defense response"/>
    <property type="evidence" value="ECO:0007669"/>
    <property type="project" value="InterPro"/>
</dbReference>
<keyword evidence="3" id="KW-0202">Cytokine</keyword>
<comment type="similarity">
    <text evidence="2">Belongs to the intercrine alpha (chemokine CxC) family.</text>
</comment>
<evidence type="ECO:0000256" key="4">
    <source>
        <dbReference type="ARBA" id="ARBA00022525"/>
    </source>
</evidence>
<reference evidence="6 7" key="2">
    <citation type="submission" date="2017-04" db="EMBL/GenBank/DDBJ databases">
        <title>CpG methylation of centromeres and impact of large insertions on vertebrate speciation.</title>
        <authorList>
            <person name="Ichikawa K."/>
            <person name="Yoshimura J."/>
            <person name="Morishita S."/>
        </authorList>
    </citation>
    <scope>NUCLEOTIDE SEQUENCE</scope>
    <source>
        <strain evidence="6 7">HSOK</strain>
    </source>
</reference>
<dbReference type="InterPro" id="IPR001089">
    <property type="entry name" value="Chemokine_CXC"/>
</dbReference>
<dbReference type="PRINTS" id="PR00436">
    <property type="entry name" value="INTERLEUKIN8"/>
</dbReference>
<dbReference type="CDD" id="cd00273">
    <property type="entry name" value="Chemokine_CXC"/>
    <property type="match status" value="1"/>
</dbReference>
<keyword evidence="4" id="KW-0964">Secreted</keyword>
<organism evidence="6 7">
    <name type="scientific">Oryzias latipes</name>
    <name type="common">Japanese rice fish</name>
    <name type="synonym">Japanese killifish</name>
    <dbReference type="NCBI Taxonomy" id="8090"/>
    <lineage>
        <taxon>Eukaryota</taxon>
        <taxon>Metazoa</taxon>
        <taxon>Chordata</taxon>
        <taxon>Craniata</taxon>
        <taxon>Vertebrata</taxon>
        <taxon>Euteleostomi</taxon>
        <taxon>Actinopterygii</taxon>
        <taxon>Neopterygii</taxon>
        <taxon>Teleostei</taxon>
        <taxon>Neoteleostei</taxon>
        <taxon>Acanthomorphata</taxon>
        <taxon>Ovalentaria</taxon>
        <taxon>Atherinomorphae</taxon>
        <taxon>Beloniformes</taxon>
        <taxon>Adrianichthyidae</taxon>
        <taxon>Oryziinae</taxon>
        <taxon>Oryzias</taxon>
    </lineage>
</organism>
<dbReference type="InterPro" id="IPR039809">
    <property type="entry name" value="Chemokine_b/g/d"/>
</dbReference>
<sequence>DAHELFSSAHQKPVLIFHFYLYVPLQQGCQTPGFEGQSLTVLKCQCLRTSKTVQPSLIKKVQEFPPRPYCSKLEIIITLKNNVKVCLDPTHKFAKAVLESTKV</sequence>
<dbReference type="InterPro" id="IPR001811">
    <property type="entry name" value="Chemokine_IL8-like_dom"/>
</dbReference>
<dbReference type="GO" id="GO:0008009">
    <property type="term" value="F:chemokine activity"/>
    <property type="evidence" value="ECO:0007669"/>
    <property type="project" value="InterPro"/>
</dbReference>
<evidence type="ECO:0000256" key="2">
    <source>
        <dbReference type="ARBA" id="ARBA00010665"/>
    </source>
</evidence>
<proteinExistence type="inferred from homology"/>
<feature type="domain" description="Chemokine interleukin-8-like" evidence="5">
    <location>
        <begin position="41"/>
        <end position="101"/>
    </location>
</feature>
<dbReference type="PANTHER" id="PTHR12015:SF198">
    <property type="entry name" value="PLATELET BASIC PROTEIN"/>
    <property type="match status" value="1"/>
</dbReference>
<dbReference type="PRINTS" id="PR00437">
    <property type="entry name" value="SMALLCYTKCXC"/>
</dbReference>
<dbReference type="SUPFAM" id="SSF54117">
    <property type="entry name" value="Interleukin 8-like chemokines"/>
    <property type="match status" value="1"/>
</dbReference>
<dbReference type="InterPro" id="IPR036048">
    <property type="entry name" value="Interleukin_8-like_sf"/>
</dbReference>
<dbReference type="AlphaFoldDB" id="A0A3P9ITF3"/>
<dbReference type="PANTHER" id="PTHR12015">
    <property type="entry name" value="SMALL INDUCIBLE CYTOKINE A"/>
    <property type="match status" value="1"/>
</dbReference>
<evidence type="ECO:0000313" key="7">
    <source>
        <dbReference type="Proteomes" id="UP000265200"/>
    </source>
</evidence>
<dbReference type="Pfam" id="PF00048">
    <property type="entry name" value="IL8"/>
    <property type="match status" value="1"/>
</dbReference>
<reference key="1">
    <citation type="journal article" date="2007" name="Nature">
        <title>The medaka draft genome and insights into vertebrate genome evolution.</title>
        <authorList>
            <person name="Kasahara M."/>
            <person name="Naruse K."/>
            <person name="Sasaki S."/>
            <person name="Nakatani Y."/>
            <person name="Qu W."/>
            <person name="Ahsan B."/>
            <person name="Yamada T."/>
            <person name="Nagayasu Y."/>
            <person name="Doi K."/>
            <person name="Kasai Y."/>
            <person name="Jindo T."/>
            <person name="Kobayashi D."/>
            <person name="Shimada A."/>
            <person name="Toyoda A."/>
            <person name="Kuroki Y."/>
            <person name="Fujiyama A."/>
            <person name="Sasaki T."/>
            <person name="Shimizu A."/>
            <person name="Asakawa S."/>
            <person name="Shimizu N."/>
            <person name="Hashimoto S."/>
            <person name="Yang J."/>
            <person name="Lee Y."/>
            <person name="Matsushima K."/>
            <person name="Sugano S."/>
            <person name="Sakaizumi M."/>
            <person name="Narita T."/>
            <person name="Ohishi K."/>
            <person name="Haga S."/>
            <person name="Ohta F."/>
            <person name="Nomoto H."/>
            <person name="Nogata K."/>
            <person name="Morishita T."/>
            <person name="Endo T."/>
            <person name="Shin-I T."/>
            <person name="Takeda H."/>
            <person name="Morishita S."/>
            <person name="Kohara Y."/>
        </authorList>
    </citation>
    <scope>NUCLEOTIDE SEQUENCE [LARGE SCALE GENOMIC DNA]</scope>
    <source>
        <strain>Hd-rR</strain>
    </source>
</reference>
<reference evidence="6" key="3">
    <citation type="submission" date="2025-08" db="UniProtKB">
        <authorList>
            <consortium name="Ensembl"/>
        </authorList>
    </citation>
    <scope>IDENTIFICATION</scope>
    <source>
        <strain evidence="6">HSOK</strain>
    </source>
</reference>
<evidence type="ECO:0000256" key="3">
    <source>
        <dbReference type="ARBA" id="ARBA00022514"/>
    </source>
</evidence>
<name>A0A3P9ITF3_ORYLA</name>
<dbReference type="Ensembl" id="ENSORLT00015010700.1">
    <property type="protein sequence ID" value="ENSORLP00015023355.1"/>
    <property type="gene ID" value="ENSORLG00015003340.1"/>
</dbReference>
<protein>
    <recommendedName>
        <fullName evidence="5">Chemokine interleukin-8-like domain-containing protein</fullName>
    </recommendedName>
</protein>
<dbReference type="InterPro" id="IPR033899">
    <property type="entry name" value="CXC_Chemokine_domain"/>
</dbReference>
<accession>A0A3P9ITF3</accession>
<dbReference type="Proteomes" id="UP000265200">
    <property type="component" value="Chromosome 18"/>
</dbReference>
<dbReference type="Gene3D" id="2.40.50.40">
    <property type="match status" value="1"/>
</dbReference>